<organism evidence="6 7">
    <name type="scientific">Parvibaculum sedimenti</name>
    <dbReference type="NCBI Taxonomy" id="2608632"/>
    <lineage>
        <taxon>Bacteria</taxon>
        <taxon>Pseudomonadati</taxon>
        <taxon>Pseudomonadota</taxon>
        <taxon>Alphaproteobacteria</taxon>
        <taxon>Hyphomicrobiales</taxon>
        <taxon>Parvibaculaceae</taxon>
        <taxon>Parvibaculum</taxon>
    </lineage>
</organism>
<proteinExistence type="inferred from homology"/>
<dbReference type="NCBIfam" id="NF000989">
    <property type="entry name" value="PRK00103.2-3"/>
    <property type="match status" value="1"/>
</dbReference>
<dbReference type="GO" id="GO:0005737">
    <property type="term" value="C:cytoplasm"/>
    <property type="evidence" value="ECO:0007669"/>
    <property type="project" value="UniProtKB-SubCell"/>
</dbReference>
<feature type="binding site" evidence="5">
    <location>
        <position position="76"/>
    </location>
    <ligand>
        <name>S-adenosyl-L-methionine</name>
        <dbReference type="ChEBI" id="CHEBI:59789"/>
    </ligand>
</feature>
<dbReference type="EC" id="2.1.1.177" evidence="5"/>
<comment type="function">
    <text evidence="5">Specifically methylates the pseudouridine at position 1915 (m3Psi1915) in 23S rRNA.</text>
</comment>
<protein>
    <recommendedName>
        <fullName evidence="5">Ribosomal RNA large subunit methyltransferase H</fullName>
        <ecNumber evidence="5">2.1.1.177</ecNumber>
    </recommendedName>
    <alternativeName>
        <fullName evidence="5">23S rRNA (pseudouridine1915-N3)-methyltransferase</fullName>
    </alternativeName>
    <alternativeName>
        <fullName evidence="5">23S rRNA m3Psi1915 methyltransferase</fullName>
    </alternativeName>
    <alternativeName>
        <fullName evidence="5">rRNA (pseudouridine-N3-)-methyltransferase RlmH</fullName>
    </alternativeName>
</protein>
<dbReference type="RefSeq" id="WP_152214602.1">
    <property type="nucleotide sequence ID" value="NZ_WESC01000002.1"/>
</dbReference>
<feature type="binding site" evidence="5">
    <location>
        <begin position="127"/>
        <end position="132"/>
    </location>
    <ligand>
        <name>S-adenosyl-L-methionine</name>
        <dbReference type="ChEBI" id="CHEBI:59789"/>
    </ligand>
</feature>
<feature type="binding site" evidence="5">
    <location>
        <position position="108"/>
    </location>
    <ligand>
        <name>S-adenosyl-L-methionine</name>
        <dbReference type="ChEBI" id="CHEBI:59789"/>
    </ligand>
</feature>
<dbReference type="GO" id="GO:0070038">
    <property type="term" value="F:rRNA (pseudouridine-N3-)-methyltransferase activity"/>
    <property type="evidence" value="ECO:0007669"/>
    <property type="project" value="UniProtKB-UniRule"/>
</dbReference>
<comment type="subunit">
    <text evidence="5">Homodimer.</text>
</comment>
<evidence type="ECO:0000256" key="4">
    <source>
        <dbReference type="ARBA" id="ARBA00038303"/>
    </source>
</evidence>
<dbReference type="Gene3D" id="3.40.1280.10">
    <property type="match status" value="1"/>
</dbReference>
<keyword evidence="5" id="KW-0698">rRNA processing</keyword>
<evidence type="ECO:0000313" key="7">
    <source>
        <dbReference type="Proteomes" id="UP000468901"/>
    </source>
</evidence>
<evidence type="ECO:0000256" key="3">
    <source>
        <dbReference type="ARBA" id="ARBA00022691"/>
    </source>
</evidence>
<evidence type="ECO:0000256" key="5">
    <source>
        <dbReference type="HAMAP-Rule" id="MF_00658"/>
    </source>
</evidence>
<name>A0A6N6VKZ6_9HYPH</name>
<dbReference type="InterPro" id="IPR029028">
    <property type="entry name" value="Alpha/beta_knot_MTases"/>
</dbReference>
<sequence length="160" mass="17410">MRIDICAVGKLRAGPEKALLDDYVSRTEAAGRGIGITALNLKEVEEKRRLEPAPLKESEAALLRAALPRGAILVALDERGRAEPSEAFAKRLGRWRDEGQSDIAFIIGGAAGLAPALREEAAHVLAFGPMTWPHMLVRVMLAEQIYRAVTILAGHPYHRA</sequence>
<dbReference type="SUPFAM" id="SSF75217">
    <property type="entry name" value="alpha/beta knot"/>
    <property type="match status" value="1"/>
</dbReference>
<evidence type="ECO:0000256" key="2">
    <source>
        <dbReference type="ARBA" id="ARBA00022679"/>
    </source>
</evidence>
<keyword evidence="5" id="KW-0963">Cytoplasm</keyword>
<dbReference type="NCBIfam" id="NF000988">
    <property type="entry name" value="PRK00103.2-2"/>
    <property type="match status" value="1"/>
</dbReference>
<comment type="catalytic activity">
    <reaction evidence="5">
        <text>pseudouridine(1915) in 23S rRNA + S-adenosyl-L-methionine = N(3)-methylpseudouridine(1915) in 23S rRNA + S-adenosyl-L-homocysteine + H(+)</text>
        <dbReference type="Rhea" id="RHEA:42752"/>
        <dbReference type="Rhea" id="RHEA-COMP:10221"/>
        <dbReference type="Rhea" id="RHEA-COMP:10222"/>
        <dbReference type="ChEBI" id="CHEBI:15378"/>
        <dbReference type="ChEBI" id="CHEBI:57856"/>
        <dbReference type="ChEBI" id="CHEBI:59789"/>
        <dbReference type="ChEBI" id="CHEBI:65314"/>
        <dbReference type="ChEBI" id="CHEBI:74486"/>
        <dbReference type="EC" id="2.1.1.177"/>
    </reaction>
</comment>
<dbReference type="Proteomes" id="UP000468901">
    <property type="component" value="Unassembled WGS sequence"/>
</dbReference>
<reference evidence="6 7" key="1">
    <citation type="submission" date="2019-09" db="EMBL/GenBank/DDBJ databases">
        <title>Parvibaculum sedimenti sp. nov., isolated from sediment.</title>
        <authorList>
            <person name="Wang Y."/>
        </authorList>
    </citation>
    <scope>NUCLEOTIDE SEQUENCE [LARGE SCALE GENOMIC DNA]</scope>
    <source>
        <strain evidence="6 7">HXT-9</strain>
    </source>
</reference>
<keyword evidence="7" id="KW-1185">Reference proteome</keyword>
<keyword evidence="1 5" id="KW-0489">Methyltransferase</keyword>
<comment type="subcellular location">
    <subcellularLocation>
        <location evidence="5">Cytoplasm</location>
    </subcellularLocation>
</comment>
<dbReference type="PANTHER" id="PTHR33603:SF1">
    <property type="entry name" value="RIBOSOMAL RNA LARGE SUBUNIT METHYLTRANSFERASE H"/>
    <property type="match status" value="1"/>
</dbReference>
<gene>
    <name evidence="5 6" type="primary">rlmH</name>
    <name evidence="6" type="ORF">F2P47_02610</name>
</gene>
<dbReference type="AlphaFoldDB" id="A0A6N6VKZ6"/>
<dbReference type="HAMAP" id="MF_00658">
    <property type="entry name" value="23SrRNA_methyltr_H"/>
    <property type="match status" value="1"/>
</dbReference>
<accession>A0A6N6VKZ6</accession>
<keyword evidence="2 5" id="KW-0808">Transferase</keyword>
<dbReference type="EMBL" id="WESC01000002">
    <property type="protein sequence ID" value="KAB7742180.1"/>
    <property type="molecule type" value="Genomic_DNA"/>
</dbReference>
<evidence type="ECO:0000256" key="1">
    <source>
        <dbReference type="ARBA" id="ARBA00022603"/>
    </source>
</evidence>
<dbReference type="InterPro" id="IPR003742">
    <property type="entry name" value="RlmH-like"/>
</dbReference>
<comment type="similarity">
    <text evidence="4 5">Belongs to the RNA methyltransferase RlmH family.</text>
</comment>
<dbReference type="PANTHER" id="PTHR33603">
    <property type="entry name" value="METHYLTRANSFERASE"/>
    <property type="match status" value="1"/>
</dbReference>
<dbReference type="CDD" id="cd18081">
    <property type="entry name" value="RlmH-like"/>
    <property type="match status" value="1"/>
</dbReference>
<evidence type="ECO:0000313" key="6">
    <source>
        <dbReference type="EMBL" id="KAB7742180.1"/>
    </source>
</evidence>
<dbReference type="Pfam" id="PF02590">
    <property type="entry name" value="SPOUT_MTase"/>
    <property type="match status" value="1"/>
</dbReference>
<keyword evidence="3 5" id="KW-0949">S-adenosyl-L-methionine</keyword>
<dbReference type="PIRSF" id="PIRSF004505">
    <property type="entry name" value="MT_bac"/>
    <property type="match status" value="1"/>
</dbReference>
<comment type="caution">
    <text evidence="6">The sequence shown here is derived from an EMBL/GenBank/DDBJ whole genome shotgun (WGS) entry which is preliminary data.</text>
</comment>
<dbReference type="InterPro" id="IPR029026">
    <property type="entry name" value="tRNA_m1G_MTases_N"/>
</dbReference>